<reference evidence="1 2" key="2">
    <citation type="journal article" date="2022" name="Mol. Ecol. Resour.">
        <title>The genomes of chicory, endive, great burdock and yacon provide insights into Asteraceae paleo-polyploidization history and plant inulin production.</title>
        <authorList>
            <person name="Fan W."/>
            <person name="Wang S."/>
            <person name="Wang H."/>
            <person name="Wang A."/>
            <person name="Jiang F."/>
            <person name="Liu H."/>
            <person name="Zhao H."/>
            <person name="Xu D."/>
            <person name="Zhang Y."/>
        </authorList>
    </citation>
    <scope>NUCLEOTIDE SEQUENCE [LARGE SCALE GENOMIC DNA]</scope>
    <source>
        <strain evidence="2">cv. Yunnan</strain>
        <tissue evidence="1">Leaves</tissue>
    </source>
</reference>
<name>A0ACB9A5F1_9ASTR</name>
<evidence type="ECO:0000313" key="1">
    <source>
        <dbReference type="EMBL" id="KAI3705199.1"/>
    </source>
</evidence>
<protein>
    <submittedName>
        <fullName evidence="1">Uncharacterized protein</fullName>
    </submittedName>
</protein>
<accession>A0ACB9A5F1</accession>
<evidence type="ECO:0000313" key="2">
    <source>
        <dbReference type="Proteomes" id="UP001056120"/>
    </source>
</evidence>
<keyword evidence="2" id="KW-1185">Reference proteome</keyword>
<dbReference type="EMBL" id="CM042042">
    <property type="protein sequence ID" value="KAI3705199.1"/>
    <property type="molecule type" value="Genomic_DNA"/>
</dbReference>
<proteinExistence type="predicted"/>
<reference evidence="2" key="1">
    <citation type="journal article" date="2022" name="Mol. Ecol. Resour.">
        <title>The genomes of chicory, endive, great burdock and yacon provide insights into Asteraceae palaeo-polyploidization history and plant inulin production.</title>
        <authorList>
            <person name="Fan W."/>
            <person name="Wang S."/>
            <person name="Wang H."/>
            <person name="Wang A."/>
            <person name="Jiang F."/>
            <person name="Liu H."/>
            <person name="Zhao H."/>
            <person name="Xu D."/>
            <person name="Zhang Y."/>
        </authorList>
    </citation>
    <scope>NUCLEOTIDE SEQUENCE [LARGE SCALE GENOMIC DNA]</scope>
    <source>
        <strain evidence="2">cv. Yunnan</strain>
    </source>
</reference>
<sequence>MSSLTTRFPESKSCATGLLFVARLEDRVDQSTVLLALRSCRFPSSLSLSILEALRSGTYLLATHTIVGVGILSKLYHIPKYRKDGFLKLKNPSSKISPAETMVSPSLRV</sequence>
<comment type="caution">
    <text evidence="1">The sequence shown here is derived from an EMBL/GenBank/DDBJ whole genome shotgun (WGS) entry which is preliminary data.</text>
</comment>
<gene>
    <name evidence="1" type="ORF">L1987_75433</name>
</gene>
<dbReference type="Proteomes" id="UP001056120">
    <property type="component" value="Linkage Group LG25"/>
</dbReference>
<organism evidence="1 2">
    <name type="scientific">Smallanthus sonchifolius</name>
    <dbReference type="NCBI Taxonomy" id="185202"/>
    <lineage>
        <taxon>Eukaryota</taxon>
        <taxon>Viridiplantae</taxon>
        <taxon>Streptophyta</taxon>
        <taxon>Embryophyta</taxon>
        <taxon>Tracheophyta</taxon>
        <taxon>Spermatophyta</taxon>
        <taxon>Magnoliopsida</taxon>
        <taxon>eudicotyledons</taxon>
        <taxon>Gunneridae</taxon>
        <taxon>Pentapetalae</taxon>
        <taxon>asterids</taxon>
        <taxon>campanulids</taxon>
        <taxon>Asterales</taxon>
        <taxon>Asteraceae</taxon>
        <taxon>Asteroideae</taxon>
        <taxon>Heliantheae alliance</taxon>
        <taxon>Millerieae</taxon>
        <taxon>Smallanthus</taxon>
    </lineage>
</organism>